<gene>
    <name evidence="2" type="ORF">M427DRAFT_407175</name>
</gene>
<name>A0A139AUA3_GONPJ</name>
<dbReference type="OrthoDB" id="191673at2759"/>
<sequence>MLLELWVEEEQRLGVREGRHGEVGEGGGVLRGEKQESIPPLDLEMAAFFTPDARAHYDDLDVASPAIAELQTNLRSKIYAVLSKLSFESLETAVPSLTPEERVKLHLVTKYFDFKIGEVWTEIAEELEEEEVRPVTPDQECLDVALGVTEVKRTALRERQLDVVRKKEEHEHEDEVAFLEDFKHQQQLLRQAEQKRVRGAWHSTQAKSRYSVAGAEPPTRALERIVKSREAEVTLGVGIDDGEMLSPHTLKVLHKGRRERAVSNVEDAEGYSSDEAAV</sequence>
<dbReference type="PANTHER" id="PTHR14716">
    <property type="entry name" value="CILIA- AND FLAGELLA-ASSOCIATED PROTEIN 69"/>
    <property type="match status" value="1"/>
</dbReference>
<dbReference type="InterPro" id="IPR048732">
    <property type="entry name" value="CFA69"/>
</dbReference>
<dbReference type="PANTHER" id="PTHR14716:SF0">
    <property type="entry name" value="CILIA- AND FLAGELLA-ASSOCIATED PROTEIN 69"/>
    <property type="match status" value="1"/>
</dbReference>
<evidence type="ECO:0000313" key="3">
    <source>
        <dbReference type="Proteomes" id="UP000070544"/>
    </source>
</evidence>
<dbReference type="InterPro" id="IPR048733">
    <property type="entry name" value="CFA69_ARM_dom"/>
</dbReference>
<dbReference type="Proteomes" id="UP000070544">
    <property type="component" value="Unassembled WGS sequence"/>
</dbReference>
<reference evidence="2 3" key="1">
    <citation type="journal article" date="2015" name="Genome Biol. Evol.">
        <title>Phylogenomic analyses indicate that early fungi evolved digesting cell walls of algal ancestors of land plants.</title>
        <authorList>
            <person name="Chang Y."/>
            <person name="Wang S."/>
            <person name="Sekimoto S."/>
            <person name="Aerts A.L."/>
            <person name="Choi C."/>
            <person name="Clum A."/>
            <person name="LaButti K.M."/>
            <person name="Lindquist E.A."/>
            <person name="Yee Ngan C."/>
            <person name="Ohm R.A."/>
            <person name="Salamov A.A."/>
            <person name="Grigoriev I.V."/>
            <person name="Spatafora J.W."/>
            <person name="Berbee M.L."/>
        </authorList>
    </citation>
    <scope>NUCLEOTIDE SEQUENCE [LARGE SCALE GENOMIC DNA]</scope>
    <source>
        <strain evidence="2 3">JEL478</strain>
    </source>
</reference>
<dbReference type="STRING" id="1344416.A0A139AUA3"/>
<evidence type="ECO:0000313" key="2">
    <source>
        <dbReference type="EMBL" id="KXS20311.1"/>
    </source>
</evidence>
<organism evidence="2 3">
    <name type="scientific">Gonapodya prolifera (strain JEL478)</name>
    <name type="common">Monoblepharis prolifera</name>
    <dbReference type="NCBI Taxonomy" id="1344416"/>
    <lineage>
        <taxon>Eukaryota</taxon>
        <taxon>Fungi</taxon>
        <taxon>Fungi incertae sedis</taxon>
        <taxon>Chytridiomycota</taxon>
        <taxon>Chytridiomycota incertae sedis</taxon>
        <taxon>Monoblepharidomycetes</taxon>
        <taxon>Monoblepharidales</taxon>
        <taxon>Gonapodyaceae</taxon>
        <taxon>Gonapodya</taxon>
    </lineage>
</organism>
<accession>A0A139AUA3</accession>
<feature type="domain" description="Cilia- and flagella-associated protein 69 ARM repeats" evidence="1">
    <location>
        <begin position="1"/>
        <end position="123"/>
    </location>
</feature>
<protein>
    <recommendedName>
        <fullName evidence="1">Cilia- and flagella-associated protein 69 ARM repeats domain-containing protein</fullName>
    </recommendedName>
</protein>
<dbReference type="Pfam" id="PF21049">
    <property type="entry name" value="CFA69_ARM_rpt"/>
    <property type="match status" value="1"/>
</dbReference>
<keyword evidence="3" id="KW-1185">Reference proteome</keyword>
<dbReference type="EMBL" id="KQ965736">
    <property type="protein sequence ID" value="KXS20311.1"/>
    <property type="molecule type" value="Genomic_DNA"/>
</dbReference>
<proteinExistence type="predicted"/>
<dbReference type="AlphaFoldDB" id="A0A139AUA3"/>
<evidence type="ECO:0000259" key="1">
    <source>
        <dbReference type="Pfam" id="PF21049"/>
    </source>
</evidence>